<keyword evidence="3" id="KW-1185">Reference proteome</keyword>
<dbReference type="Pfam" id="PF00651">
    <property type="entry name" value="BTB"/>
    <property type="match status" value="1"/>
</dbReference>
<dbReference type="InterPro" id="IPR011333">
    <property type="entry name" value="SKP1/BTB/POZ_sf"/>
</dbReference>
<dbReference type="PROSITE" id="PS50097">
    <property type="entry name" value="BTB"/>
    <property type="match status" value="1"/>
</dbReference>
<dbReference type="InterPro" id="IPR000210">
    <property type="entry name" value="BTB/POZ_dom"/>
</dbReference>
<accession>A0A6A6U620</accession>
<dbReference type="Proteomes" id="UP000799302">
    <property type="component" value="Unassembled WGS sequence"/>
</dbReference>
<dbReference type="SUPFAM" id="SSF54695">
    <property type="entry name" value="POZ domain"/>
    <property type="match status" value="1"/>
</dbReference>
<dbReference type="OrthoDB" id="6359816at2759"/>
<evidence type="ECO:0000259" key="1">
    <source>
        <dbReference type="PROSITE" id="PS50097"/>
    </source>
</evidence>
<protein>
    <submittedName>
        <fullName evidence="2">POZ domain-containing protein</fullName>
    </submittedName>
</protein>
<feature type="domain" description="BTB" evidence="1">
    <location>
        <begin position="16"/>
        <end position="83"/>
    </location>
</feature>
<reference evidence="2" key="1">
    <citation type="journal article" date="2020" name="Stud. Mycol.">
        <title>101 Dothideomycetes genomes: a test case for predicting lifestyles and emergence of pathogens.</title>
        <authorList>
            <person name="Haridas S."/>
            <person name="Albert R."/>
            <person name="Binder M."/>
            <person name="Bloem J."/>
            <person name="Labutti K."/>
            <person name="Salamov A."/>
            <person name="Andreopoulos B."/>
            <person name="Baker S."/>
            <person name="Barry K."/>
            <person name="Bills G."/>
            <person name="Bluhm B."/>
            <person name="Cannon C."/>
            <person name="Castanera R."/>
            <person name="Culley D."/>
            <person name="Daum C."/>
            <person name="Ezra D."/>
            <person name="Gonzalez J."/>
            <person name="Henrissat B."/>
            <person name="Kuo A."/>
            <person name="Liang C."/>
            <person name="Lipzen A."/>
            <person name="Lutzoni F."/>
            <person name="Magnuson J."/>
            <person name="Mondo S."/>
            <person name="Nolan M."/>
            <person name="Ohm R."/>
            <person name="Pangilinan J."/>
            <person name="Park H.-J."/>
            <person name="Ramirez L."/>
            <person name="Alfaro M."/>
            <person name="Sun H."/>
            <person name="Tritt A."/>
            <person name="Yoshinaga Y."/>
            <person name="Zwiers L.-H."/>
            <person name="Turgeon B."/>
            <person name="Goodwin S."/>
            <person name="Spatafora J."/>
            <person name="Crous P."/>
            <person name="Grigoriev I."/>
        </authorList>
    </citation>
    <scope>NUCLEOTIDE SEQUENCE</scope>
    <source>
        <strain evidence="2">CBS 115976</strain>
    </source>
</reference>
<organism evidence="2 3">
    <name type="scientific">Microthyrium microscopicum</name>
    <dbReference type="NCBI Taxonomy" id="703497"/>
    <lineage>
        <taxon>Eukaryota</taxon>
        <taxon>Fungi</taxon>
        <taxon>Dikarya</taxon>
        <taxon>Ascomycota</taxon>
        <taxon>Pezizomycotina</taxon>
        <taxon>Dothideomycetes</taxon>
        <taxon>Dothideomycetes incertae sedis</taxon>
        <taxon>Microthyriales</taxon>
        <taxon>Microthyriaceae</taxon>
        <taxon>Microthyrium</taxon>
    </lineage>
</organism>
<dbReference type="AlphaFoldDB" id="A0A6A6U620"/>
<dbReference type="PANTHER" id="PTHR47843:SF5">
    <property type="entry name" value="BTB_POZ DOMAIN PROTEIN"/>
    <property type="match status" value="1"/>
</dbReference>
<sequence>MGNVTYYEYLQSGEFSDVTIICRDHTWKAHRMVLSAQSLWFKKACSGHFKEAKERIITIEDDKPELIRSMIKFIYTGERHFEDDSFLDYFEMYRLGDYYSIDALVQHAIRGVKEDMDARAQYFKILRAKYAEWAIMSGEITEQFRRQFINKADRFVALLQVSFPFFEANSADPFLQTLLGVCQTHASLLGGNEQFRLMLSNEESMGGFARQFFLTLWDRQASSDLWMAELTMCSACKKTYSVDPFGDISCICEGWD</sequence>
<dbReference type="CDD" id="cd18186">
    <property type="entry name" value="BTB_POZ_ZBTB_KLHL-like"/>
    <property type="match status" value="1"/>
</dbReference>
<gene>
    <name evidence="2" type="ORF">BT63DRAFT_481215</name>
</gene>
<dbReference type="PANTHER" id="PTHR47843">
    <property type="entry name" value="BTB DOMAIN-CONTAINING PROTEIN-RELATED"/>
    <property type="match status" value="1"/>
</dbReference>
<dbReference type="Gene3D" id="3.30.710.10">
    <property type="entry name" value="Potassium Channel Kv1.1, Chain A"/>
    <property type="match status" value="1"/>
</dbReference>
<proteinExistence type="predicted"/>
<evidence type="ECO:0000313" key="3">
    <source>
        <dbReference type="Proteomes" id="UP000799302"/>
    </source>
</evidence>
<dbReference type="SMART" id="SM00225">
    <property type="entry name" value="BTB"/>
    <property type="match status" value="1"/>
</dbReference>
<name>A0A6A6U620_9PEZI</name>
<evidence type="ECO:0000313" key="2">
    <source>
        <dbReference type="EMBL" id="KAF2666733.1"/>
    </source>
</evidence>
<dbReference type="EMBL" id="MU004238">
    <property type="protein sequence ID" value="KAF2666733.1"/>
    <property type="molecule type" value="Genomic_DNA"/>
</dbReference>